<dbReference type="EMBL" id="JAWCUI010000019">
    <property type="protein sequence ID" value="KAL1897402.1"/>
    <property type="molecule type" value="Genomic_DNA"/>
</dbReference>
<name>A0ABR3ZB90_9PEZI</name>
<evidence type="ECO:0000313" key="1">
    <source>
        <dbReference type="EMBL" id="KAL1897402.1"/>
    </source>
</evidence>
<reference evidence="1 2" key="1">
    <citation type="journal article" date="2024" name="IMA Fungus">
        <title>IMA Genome - F19 : A genome assembly and annotation guide to empower mycologists, including annotated draft genome sequences of Ceratocystis pirilliformis, Diaporthe australafricana, Fusarium ophioides, Paecilomyces lecythidis, and Sporothrix stenoceras.</title>
        <authorList>
            <person name="Aylward J."/>
            <person name="Wilson A.M."/>
            <person name="Visagie C.M."/>
            <person name="Spraker J."/>
            <person name="Barnes I."/>
            <person name="Buitendag C."/>
            <person name="Ceriani C."/>
            <person name="Del Mar Angel L."/>
            <person name="du Plessis D."/>
            <person name="Fuchs T."/>
            <person name="Gasser K."/>
            <person name="Kramer D."/>
            <person name="Li W."/>
            <person name="Munsamy K."/>
            <person name="Piso A."/>
            <person name="Price J.L."/>
            <person name="Sonnekus B."/>
            <person name="Thomas C."/>
            <person name="van der Nest A."/>
            <person name="van Dijk A."/>
            <person name="van Heerden A."/>
            <person name="van Vuuren N."/>
            <person name="Yilmaz N."/>
            <person name="Duong T.A."/>
            <person name="van der Merwe N.A."/>
            <person name="Wingfield M.J."/>
            <person name="Wingfield B.D."/>
        </authorList>
    </citation>
    <scope>NUCLEOTIDE SEQUENCE [LARGE SCALE GENOMIC DNA]</scope>
    <source>
        <strain evidence="1 2">CMW 5346</strain>
    </source>
</reference>
<evidence type="ECO:0000313" key="2">
    <source>
        <dbReference type="Proteomes" id="UP001583186"/>
    </source>
</evidence>
<comment type="caution">
    <text evidence="1">The sequence shown here is derived from an EMBL/GenBank/DDBJ whole genome shotgun (WGS) entry which is preliminary data.</text>
</comment>
<accession>A0ABR3ZB90</accession>
<organism evidence="1 2">
    <name type="scientific">Sporothrix stenoceras</name>
    <dbReference type="NCBI Taxonomy" id="5173"/>
    <lineage>
        <taxon>Eukaryota</taxon>
        <taxon>Fungi</taxon>
        <taxon>Dikarya</taxon>
        <taxon>Ascomycota</taxon>
        <taxon>Pezizomycotina</taxon>
        <taxon>Sordariomycetes</taxon>
        <taxon>Sordariomycetidae</taxon>
        <taxon>Ophiostomatales</taxon>
        <taxon>Ophiostomataceae</taxon>
        <taxon>Sporothrix</taxon>
    </lineage>
</organism>
<keyword evidence="2" id="KW-1185">Reference proteome</keyword>
<dbReference type="Proteomes" id="UP001583186">
    <property type="component" value="Unassembled WGS sequence"/>
</dbReference>
<sequence>MHRCHIRTRIFLRRHHILARTQWAIYPVNNNPNDPKAPIRDEDGLPPPPRYLLANREECELPILRQRVPAGEGIEGDNPLYCLYRIYEHLVLDQHLGIRNELEGFWYHGTDWPVHGMPDPEDVDPERYAVVACITRLLALAFNMRISLGVPRHAPGIFTREQLEAWQAQERVYEEEPSWVKHVPRLRRRLDIPHWDNSVRAFVSLPGFDDERASDEFKDKNILLWQPHIHFL</sequence>
<proteinExistence type="predicted"/>
<gene>
    <name evidence="1" type="ORF">Sste5346_004138</name>
</gene>
<protein>
    <submittedName>
        <fullName evidence="1">Uncharacterized protein</fullName>
    </submittedName>
</protein>